<dbReference type="NCBIfam" id="TIGR00251">
    <property type="entry name" value="DUF167 family protein"/>
    <property type="match status" value="1"/>
</dbReference>
<reference evidence="3 4" key="1">
    <citation type="journal article" date="2015" name="Nature">
        <title>rRNA introns, odd ribosomes, and small enigmatic genomes across a large radiation of phyla.</title>
        <authorList>
            <person name="Brown C.T."/>
            <person name="Hug L.A."/>
            <person name="Thomas B.C."/>
            <person name="Sharon I."/>
            <person name="Castelle C.J."/>
            <person name="Singh A."/>
            <person name="Wilkins M.J."/>
            <person name="Williams K.H."/>
            <person name="Banfield J.F."/>
        </authorList>
    </citation>
    <scope>NUCLEOTIDE SEQUENCE [LARGE SCALE GENOMIC DNA]</scope>
</reference>
<protein>
    <recommendedName>
        <fullName evidence="2">UPF0235 protein UX53_C0031G0007</fullName>
    </recommendedName>
</protein>
<dbReference type="SMART" id="SM01152">
    <property type="entry name" value="DUF167"/>
    <property type="match status" value="1"/>
</dbReference>
<comment type="similarity">
    <text evidence="1 2">Belongs to the UPF0235 family.</text>
</comment>
<dbReference type="Proteomes" id="UP000033818">
    <property type="component" value="Unassembled WGS sequence"/>
</dbReference>
<evidence type="ECO:0000313" key="3">
    <source>
        <dbReference type="EMBL" id="KKU38410.1"/>
    </source>
</evidence>
<evidence type="ECO:0000313" key="4">
    <source>
        <dbReference type="Proteomes" id="UP000033818"/>
    </source>
</evidence>
<dbReference type="AlphaFoldDB" id="A0A0G1SYY1"/>
<dbReference type="HAMAP" id="MF_00634">
    <property type="entry name" value="UPF0235"/>
    <property type="match status" value="1"/>
</dbReference>
<name>A0A0G1SYY1_9BACT</name>
<dbReference type="Pfam" id="PF02594">
    <property type="entry name" value="DUF167"/>
    <property type="match status" value="1"/>
</dbReference>
<dbReference type="Gene3D" id="3.30.1200.10">
    <property type="entry name" value="YggU-like"/>
    <property type="match status" value="1"/>
</dbReference>
<dbReference type="InterPro" id="IPR036591">
    <property type="entry name" value="YggU-like_sf"/>
</dbReference>
<dbReference type="InterPro" id="IPR003746">
    <property type="entry name" value="DUF167"/>
</dbReference>
<dbReference type="EMBL" id="LCMO01000031">
    <property type="protein sequence ID" value="KKU38410.1"/>
    <property type="molecule type" value="Genomic_DNA"/>
</dbReference>
<accession>A0A0G1SYY1</accession>
<dbReference type="SUPFAM" id="SSF69786">
    <property type="entry name" value="YggU-like"/>
    <property type="match status" value="1"/>
</dbReference>
<sequence length="81" mass="8993">MIIIVNLHPGAKTEEIIHQGGHMLKIKVKAPAKRGLANKALMKLLARHFNIDAALIKIKQGRNRRNKILEIPDNHGAEFAG</sequence>
<evidence type="ECO:0000256" key="1">
    <source>
        <dbReference type="ARBA" id="ARBA00010364"/>
    </source>
</evidence>
<gene>
    <name evidence="3" type="ORF">UX53_C0031G0007</name>
</gene>
<comment type="caution">
    <text evidence="3">The sequence shown here is derived from an EMBL/GenBank/DDBJ whole genome shotgun (WGS) entry which is preliminary data.</text>
</comment>
<proteinExistence type="inferred from homology"/>
<organism evidence="3 4">
    <name type="scientific">Candidatus Azambacteria bacterium GW2011_GWB2_46_37</name>
    <dbReference type="NCBI Taxonomy" id="1618618"/>
    <lineage>
        <taxon>Bacteria</taxon>
        <taxon>Candidatus Azamiibacteriota</taxon>
    </lineage>
</organism>
<evidence type="ECO:0000256" key="2">
    <source>
        <dbReference type="HAMAP-Rule" id="MF_00634"/>
    </source>
</evidence>